<organism evidence="12 13">
    <name type="scientific">Faunimonas pinastri</name>
    <dbReference type="NCBI Taxonomy" id="1855383"/>
    <lineage>
        <taxon>Bacteria</taxon>
        <taxon>Pseudomonadati</taxon>
        <taxon>Pseudomonadota</taxon>
        <taxon>Alphaproteobacteria</taxon>
        <taxon>Hyphomicrobiales</taxon>
        <taxon>Afifellaceae</taxon>
        <taxon>Faunimonas</taxon>
    </lineage>
</organism>
<dbReference type="InterPro" id="IPR036134">
    <property type="entry name" value="Crypto/Photolyase_FAD-like_sf"/>
</dbReference>
<keyword evidence="6 10" id="KW-0157">Chromophore</keyword>
<dbReference type="Gene3D" id="1.25.40.80">
    <property type="match status" value="1"/>
</dbReference>
<evidence type="ECO:0000256" key="4">
    <source>
        <dbReference type="ARBA" id="ARBA00022630"/>
    </source>
</evidence>
<dbReference type="GO" id="GO:0009416">
    <property type="term" value="P:response to light stimulus"/>
    <property type="evidence" value="ECO:0007669"/>
    <property type="project" value="TreeGrafter"/>
</dbReference>
<dbReference type="OrthoDB" id="9772484at2"/>
<accession>A0A1H9CI80</accession>
<feature type="binding site" evidence="8">
    <location>
        <begin position="375"/>
        <end position="377"/>
    </location>
    <ligand>
        <name>FAD</name>
        <dbReference type="ChEBI" id="CHEBI:57692"/>
    </ligand>
</feature>
<feature type="site" description="Electron transfer via tryptophanyl radical" evidence="9">
    <location>
        <position position="385"/>
    </location>
</feature>
<evidence type="ECO:0000256" key="1">
    <source>
        <dbReference type="ARBA" id="ARBA00001932"/>
    </source>
</evidence>
<dbReference type="GO" id="GO:0003677">
    <property type="term" value="F:DNA binding"/>
    <property type="evidence" value="ECO:0007669"/>
    <property type="project" value="TreeGrafter"/>
</dbReference>
<dbReference type="PANTHER" id="PTHR11455:SF9">
    <property type="entry name" value="CRYPTOCHROME CIRCADIAN CLOCK 5 ISOFORM X1"/>
    <property type="match status" value="1"/>
</dbReference>
<comment type="catalytic activity">
    <reaction evidence="7">
        <text>cyclobutadipyrimidine (in DNA) = 2 pyrimidine residues (in DNA).</text>
        <dbReference type="EC" id="4.1.99.3"/>
    </reaction>
</comment>
<dbReference type="Gene3D" id="3.40.50.620">
    <property type="entry name" value="HUPs"/>
    <property type="match status" value="1"/>
</dbReference>
<proteinExistence type="inferred from homology"/>
<dbReference type="GO" id="GO:0000719">
    <property type="term" value="P:photoreactive repair"/>
    <property type="evidence" value="ECO:0007669"/>
    <property type="project" value="UniProtKB-ARBA"/>
</dbReference>
<evidence type="ECO:0000256" key="5">
    <source>
        <dbReference type="ARBA" id="ARBA00022827"/>
    </source>
</evidence>
<dbReference type="InterPro" id="IPR036155">
    <property type="entry name" value="Crypto/Photolyase_N_sf"/>
</dbReference>
<dbReference type="RefSeq" id="WP_092495336.1">
    <property type="nucleotide sequence ID" value="NZ_FOFG01000002.1"/>
</dbReference>
<comment type="cofactor">
    <cofactor evidence="8">
        <name>FAD</name>
        <dbReference type="ChEBI" id="CHEBI:57692"/>
    </cofactor>
    <text evidence="8">Binds 1 FAD per subunit.</text>
</comment>
<evidence type="ECO:0000256" key="10">
    <source>
        <dbReference type="RuleBase" id="RU004182"/>
    </source>
</evidence>
<dbReference type="SUPFAM" id="SSF52425">
    <property type="entry name" value="Cryptochrome/photolyase, N-terminal domain"/>
    <property type="match status" value="1"/>
</dbReference>
<evidence type="ECO:0000256" key="2">
    <source>
        <dbReference type="ARBA" id="ARBA00013149"/>
    </source>
</evidence>
<dbReference type="InterPro" id="IPR014729">
    <property type="entry name" value="Rossmann-like_a/b/a_fold"/>
</dbReference>
<dbReference type="GO" id="GO:0071949">
    <property type="term" value="F:FAD binding"/>
    <property type="evidence" value="ECO:0007669"/>
    <property type="project" value="TreeGrafter"/>
</dbReference>
<reference evidence="12 13" key="1">
    <citation type="submission" date="2016-10" db="EMBL/GenBank/DDBJ databases">
        <authorList>
            <person name="de Groot N.N."/>
        </authorList>
    </citation>
    <scope>NUCLEOTIDE SEQUENCE [LARGE SCALE GENOMIC DNA]</scope>
    <source>
        <strain evidence="12 13">A52C2</strain>
    </source>
</reference>
<evidence type="ECO:0000313" key="13">
    <source>
        <dbReference type="Proteomes" id="UP000199647"/>
    </source>
</evidence>
<dbReference type="InterPro" id="IPR002081">
    <property type="entry name" value="Cryptochrome/DNA_photolyase_1"/>
</dbReference>
<dbReference type="PROSITE" id="PS00394">
    <property type="entry name" value="DNA_PHOTOLYASES_1_1"/>
    <property type="match status" value="1"/>
</dbReference>
<dbReference type="GO" id="GO:0003904">
    <property type="term" value="F:deoxyribodipyrimidine photo-lyase activity"/>
    <property type="evidence" value="ECO:0007669"/>
    <property type="project" value="UniProtKB-EC"/>
</dbReference>
<feature type="binding site" evidence="8">
    <location>
        <position position="275"/>
    </location>
    <ligand>
        <name>FAD</name>
        <dbReference type="ChEBI" id="CHEBI:57692"/>
    </ligand>
</feature>
<keyword evidence="12" id="KW-0456">Lyase</keyword>
<evidence type="ECO:0000256" key="9">
    <source>
        <dbReference type="PIRSR" id="PIRSR602081-2"/>
    </source>
</evidence>
<feature type="site" description="Electron transfer via tryptophanyl radical" evidence="9">
    <location>
        <position position="362"/>
    </location>
</feature>
<keyword evidence="5 8" id="KW-0274">FAD</keyword>
<keyword evidence="13" id="KW-1185">Reference proteome</keyword>
<dbReference type="PROSITE" id="PS51645">
    <property type="entry name" value="PHR_CRY_ALPHA_BETA"/>
    <property type="match status" value="1"/>
</dbReference>
<dbReference type="Pfam" id="PF00875">
    <property type="entry name" value="DNA_photolyase"/>
    <property type="match status" value="1"/>
</dbReference>
<feature type="site" description="Electron transfer via tryptophanyl radical" evidence="9">
    <location>
        <position position="309"/>
    </location>
</feature>
<gene>
    <name evidence="12" type="ORF">SAMN05216548_102161</name>
</gene>
<dbReference type="EMBL" id="FOFG01000002">
    <property type="protein sequence ID" value="SEQ00916.1"/>
    <property type="molecule type" value="Genomic_DNA"/>
</dbReference>
<dbReference type="EC" id="4.1.99.3" evidence="2"/>
<dbReference type="PANTHER" id="PTHR11455">
    <property type="entry name" value="CRYPTOCHROME"/>
    <property type="match status" value="1"/>
</dbReference>
<feature type="binding site" evidence="8">
    <location>
        <position position="227"/>
    </location>
    <ligand>
        <name>FAD</name>
        <dbReference type="ChEBI" id="CHEBI:57692"/>
    </ligand>
</feature>
<dbReference type="AlphaFoldDB" id="A0A1H9CI80"/>
<dbReference type="SUPFAM" id="SSF48173">
    <property type="entry name" value="Cryptochrome/photolyase FAD-binding domain"/>
    <property type="match status" value="1"/>
</dbReference>
<evidence type="ECO:0000313" key="12">
    <source>
        <dbReference type="EMBL" id="SEQ00916.1"/>
    </source>
</evidence>
<feature type="domain" description="Photolyase/cryptochrome alpha/beta" evidence="11">
    <location>
        <begin position="6"/>
        <end position="132"/>
    </location>
</feature>
<comment type="cofactor">
    <cofactor evidence="1">
        <name>(6R)-5,10-methylene-5,6,7,8-tetrahydrofolate</name>
        <dbReference type="ChEBI" id="CHEBI:15636"/>
    </cofactor>
</comment>
<evidence type="ECO:0000256" key="3">
    <source>
        <dbReference type="ARBA" id="ARBA00014046"/>
    </source>
</evidence>
<dbReference type="STRING" id="1855383.SAMN05216548_102161"/>
<evidence type="ECO:0000259" key="11">
    <source>
        <dbReference type="PROSITE" id="PS51645"/>
    </source>
</evidence>
<feature type="binding site" evidence="8">
    <location>
        <begin position="239"/>
        <end position="243"/>
    </location>
    <ligand>
        <name>FAD</name>
        <dbReference type="ChEBI" id="CHEBI:57692"/>
    </ligand>
</feature>
<dbReference type="PRINTS" id="PR00147">
    <property type="entry name" value="DNAPHOTLYASE"/>
</dbReference>
<dbReference type="Gene3D" id="1.10.579.10">
    <property type="entry name" value="DNA Cyclobutane Dipyrimidine Photolyase, subunit A, domain 3"/>
    <property type="match status" value="1"/>
</dbReference>
<comment type="similarity">
    <text evidence="10">Belongs to the DNA photolyase family.</text>
</comment>
<dbReference type="Proteomes" id="UP000199647">
    <property type="component" value="Unassembled WGS sequence"/>
</dbReference>
<dbReference type="InterPro" id="IPR018394">
    <property type="entry name" value="DNA_photolyase_1_CS_C"/>
</dbReference>
<name>A0A1H9CI80_9HYPH</name>
<evidence type="ECO:0000256" key="7">
    <source>
        <dbReference type="ARBA" id="ARBA00033999"/>
    </source>
</evidence>
<evidence type="ECO:0000256" key="6">
    <source>
        <dbReference type="ARBA" id="ARBA00022991"/>
    </source>
</evidence>
<dbReference type="InterPro" id="IPR005101">
    <property type="entry name" value="Cryptochr/Photolyase_FAD-bd"/>
</dbReference>
<dbReference type="InterPro" id="IPR006050">
    <property type="entry name" value="DNA_photolyase_N"/>
</dbReference>
<evidence type="ECO:0000256" key="8">
    <source>
        <dbReference type="PIRSR" id="PIRSR602081-1"/>
    </source>
</evidence>
<dbReference type="Pfam" id="PF03441">
    <property type="entry name" value="FAD_binding_7"/>
    <property type="match status" value="1"/>
</dbReference>
<sequence length="495" mass="55978">MPDLNAPVIVLFRDDLRLGDNPALHVATSTNAPVIPVFVLDEESGGLRPRGAAWRWWLHQSLLALSADLANFGSTLILRRGAMADVVPEIVRQTGAAAVFWNRRYEAASQAADEEALKSAGVPVRTYNANLLNEPWEIKTREGRPFRVYTAYWRACLARGLQNAPLPRPSAITYYSGPAIESDSLDRWGLLPTRPDWAGGMRETWTPGEGGAYERLYEFVDHKLSGYAAHRDEPQTDITARLSPHLSHGEISPRQIWAMLDHPELAAHQASISKFLGELGWREFAYHFLNQHPDLATRNVQTRFDEFGWMSSEGMLRAWQTGQTGYPIVDAAMRELWQTGWMHNRLRLIVGSFLVKHLLIDWRLGEQWFWDTLVDSDPANNALNWQWVAGTGADSAPYFRIFNPVLQGQRFDPEGEYIRRFVPELAELPGRYVHEPWRAPERILKAAGVVLKETYPRPIVDHQLARNRALSAFHALRNVDPEAEGAAATDDSLPL</sequence>
<protein>
    <recommendedName>
        <fullName evidence="3">Deoxyribodipyrimidine photo-lyase</fullName>
        <ecNumber evidence="2">4.1.99.3</ecNumber>
    </recommendedName>
</protein>
<keyword evidence="4 8" id="KW-0285">Flavoprotein</keyword>
<dbReference type="FunFam" id="1.10.579.10:FF:000003">
    <property type="entry name" value="Deoxyribodipyrimidine photo-lyase"/>
    <property type="match status" value="1"/>
</dbReference>